<evidence type="ECO:0000313" key="1">
    <source>
        <dbReference type="EMBL" id="NUU74801.1"/>
    </source>
</evidence>
<organism evidence="1 2">
    <name type="scientific">Paenibacillus xylanilyticus</name>
    <dbReference type="NCBI Taxonomy" id="248903"/>
    <lineage>
        <taxon>Bacteria</taxon>
        <taxon>Bacillati</taxon>
        <taxon>Bacillota</taxon>
        <taxon>Bacilli</taxon>
        <taxon>Bacillales</taxon>
        <taxon>Paenibacillaceae</taxon>
        <taxon>Paenibacillus</taxon>
    </lineage>
</organism>
<proteinExistence type="predicted"/>
<accession>A0A7Y6ETQ5</accession>
<dbReference type="Proteomes" id="UP000526125">
    <property type="component" value="Unassembled WGS sequence"/>
</dbReference>
<keyword evidence="2" id="KW-1185">Reference proteome</keyword>
<name>A0A7Y6ETQ5_9BACL</name>
<gene>
    <name evidence="1" type="ORF">HP552_06035</name>
</gene>
<reference evidence="1 2" key="1">
    <citation type="submission" date="2020-05" db="EMBL/GenBank/DDBJ databases">
        <title>Genome Sequencing of Type Strains.</title>
        <authorList>
            <person name="Lemaire J.F."/>
            <person name="Inderbitzin P."/>
            <person name="Gregorio O.A."/>
            <person name="Collins S.B."/>
            <person name="Wespe N."/>
            <person name="Knight-Connoni V."/>
        </authorList>
    </citation>
    <scope>NUCLEOTIDE SEQUENCE [LARGE SCALE GENOMIC DNA]</scope>
    <source>
        <strain evidence="1 2">LMG 21957</strain>
    </source>
</reference>
<dbReference type="RefSeq" id="WP_175394669.1">
    <property type="nucleotide sequence ID" value="NZ_JABMCB010000159.1"/>
</dbReference>
<dbReference type="AlphaFoldDB" id="A0A7Y6ETQ5"/>
<dbReference type="EMBL" id="JABMCB010000159">
    <property type="protein sequence ID" value="NUU74801.1"/>
    <property type="molecule type" value="Genomic_DNA"/>
</dbReference>
<protein>
    <submittedName>
        <fullName evidence="1">Uncharacterized protein</fullName>
    </submittedName>
</protein>
<evidence type="ECO:0000313" key="2">
    <source>
        <dbReference type="Proteomes" id="UP000526125"/>
    </source>
</evidence>
<sequence>MIFTALLVAAAAAATAGIIAAFWDDIRKWLNTLVKKVVKAVKAAVIGVKVFAKKIAEGFQEIAKSYQLDEEGKWHETTITKTVPESEVPPEILAKAKKMNQEVDISQDLEKELKLVI</sequence>
<comment type="caution">
    <text evidence="1">The sequence shown here is derived from an EMBL/GenBank/DDBJ whole genome shotgun (WGS) entry which is preliminary data.</text>
</comment>